<dbReference type="InterPro" id="IPR045220">
    <property type="entry name" value="FRHB/FDHB/HCAR-like"/>
</dbReference>
<gene>
    <name evidence="2" type="ORF">S03H2_16083</name>
</gene>
<feature type="non-terminal residue" evidence="2">
    <location>
        <position position="376"/>
    </location>
</feature>
<dbReference type="PANTHER" id="PTHR31332">
    <property type="entry name" value="7-HYDROXYMETHYL CHLOROPHYLL A REDUCTASE, CHLOROPLASTIC"/>
    <property type="match status" value="1"/>
</dbReference>
<dbReference type="InterPro" id="IPR017896">
    <property type="entry name" value="4Fe4S_Fe-S-bd"/>
</dbReference>
<feature type="domain" description="4Fe-4S ferredoxin-type" evidence="1">
    <location>
        <begin position="53"/>
        <end position="78"/>
    </location>
</feature>
<dbReference type="Gene3D" id="3.10.450.750">
    <property type="match status" value="1"/>
</dbReference>
<dbReference type="AlphaFoldDB" id="X1G966"/>
<evidence type="ECO:0000313" key="2">
    <source>
        <dbReference type="EMBL" id="GAH38114.1"/>
    </source>
</evidence>
<dbReference type="InterPro" id="IPR007525">
    <property type="entry name" value="FrhB_FdhB_C"/>
</dbReference>
<protein>
    <recommendedName>
        <fullName evidence="1">4Fe-4S ferredoxin-type domain-containing protein</fullName>
    </recommendedName>
</protein>
<organism evidence="2">
    <name type="scientific">marine sediment metagenome</name>
    <dbReference type="NCBI Taxonomy" id="412755"/>
    <lineage>
        <taxon>unclassified sequences</taxon>
        <taxon>metagenomes</taxon>
        <taxon>ecological metagenomes</taxon>
    </lineage>
</organism>
<feature type="non-terminal residue" evidence="2">
    <location>
        <position position="1"/>
    </location>
</feature>
<dbReference type="PANTHER" id="PTHR31332:SF0">
    <property type="entry name" value="7-HYDROXYMETHYL CHLOROPHYLL A REDUCTASE, CHLOROPLASTIC"/>
    <property type="match status" value="1"/>
</dbReference>
<comment type="caution">
    <text evidence="2">The sequence shown here is derived from an EMBL/GenBank/DDBJ whole genome shotgun (WGS) entry which is preliminary data.</text>
</comment>
<dbReference type="Pfam" id="PF04432">
    <property type="entry name" value="FrhB_FdhB_C"/>
    <property type="match status" value="1"/>
</dbReference>
<feature type="domain" description="4Fe-4S ferredoxin-type" evidence="1">
    <location>
        <begin position="20"/>
        <end position="49"/>
    </location>
</feature>
<proteinExistence type="predicted"/>
<dbReference type="Pfam" id="PF04422">
    <property type="entry name" value="FrhB_FdhB_N"/>
    <property type="match status" value="1"/>
</dbReference>
<dbReference type="GO" id="GO:0052592">
    <property type="term" value="F:oxidoreductase activity, acting on CH or CH2 groups, with an iron-sulfur protein as acceptor"/>
    <property type="evidence" value="ECO:0007669"/>
    <property type="project" value="TreeGrafter"/>
</dbReference>
<reference evidence="2" key="1">
    <citation type="journal article" date="2014" name="Front. Microbiol.">
        <title>High frequency of phylogenetically diverse reductive dehalogenase-homologous genes in deep subseafloor sedimentary metagenomes.</title>
        <authorList>
            <person name="Kawai M."/>
            <person name="Futagami T."/>
            <person name="Toyoda A."/>
            <person name="Takaki Y."/>
            <person name="Nishi S."/>
            <person name="Hori S."/>
            <person name="Arai W."/>
            <person name="Tsubouchi T."/>
            <person name="Morono Y."/>
            <person name="Uchiyama I."/>
            <person name="Ito T."/>
            <person name="Fujiyama A."/>
            <person name="Inagaki F."/>
            <person name="Takami H."/>
        </authorList>
    </citation>
    <scope>NUCLEOTIDE SEQUENCE</scope>
    <source>
        <strain evidence="2">Expedition CK06-06</strain>
    </source>
</reference>
<evidence type="ECO:0000259" key="1">
    <source>
        <dbReference type="PROSITE" id="PS51379"/>
    </source>
</evidence>
<accession>X1G966</accession>
<dbReference type="Pfam" id="PF13187">
    <property type="entry name" value="Fer4_9"/>
    <property type="match status" value="1"/>
</dbReference>
<dbReference type="Gene3D" id="3.30.70.20">
    <property type="match status" value="1"/>
</dbReference>
<dbReference type="SUPFAM" id="SSF54862">
    <property type="entry name" value="4Fe-4S ferredoxins"/>
    <property type="match status" value="1"/>
</dbReference>
<dbReference type="InterPro" id="IPR007516">
    <property type="entry name" value="Co_F420_Hydgase/DH_bsu_N"/>
</dbReference>
<sequence length="376" mass="43001">PRFFQDVVEISKQKAVFPNVSIIRDKNLCCGCGLCMSICPVGAIIYSEGTFDFDEELCIDCGLCYTCCPRTFFPKALEELEENNVPDIKFLKQFNYYREIYTAQTTDERIITVAQDGGIVTTLLKMAFQQKLIDGALAVTEGEEHLKPLPHLIEDEDELLHTAGTKYTNAPILKIFQGCKDHDKFAVVGTPCIMKALKKISFYPFNRPFCEKIALKIGLLCMESFDYVKIIELLKNEFKLTPAEVKKMDINKGRFIIYDHNGSAFDVPIKKIKKYGRFGCFFCDDLTSIHADISVGSIGSDPGWSTVFIRTKRGAKFFQKALDLHMIVKKEIKEDSKSFESLSRIAKSKLKKFEEYRRPKMIEQDPNIRKNNFEEV</sequence>
<name>X1G966_9ZZZZ</name>
<dbReference type="PROSITE" id="PS51379">
    <property type="entry name" value="4FE4S_FER_2"/>
    <property type="match status" value="2"/>
</dbReference>
<dbReference type="EMBL" id="BARU01008201">
    <property type="protein sequence ID" value="GAH38114.1"/>
    <property type="molecule type" value="Genomic_DNA"/>
</dbReference>